<dbReference type="EMBL" id="CAJOBC010001895">
    <property type="protein sequence ID" value="CAF3704607.1"/>
    <property type="molecule type" value="Genomic_DNA"/>
</dbReference>
<dbReference type="AlphaFoldDB" id="A0A814BFK1"/>
<evidence type="ECO:0000313" key="3">
    <source>
        <dbReference type="Proteomes" id="UP000663829"/>
    </source>
</evidence>
<proteinExistence type="predicted"/>
<dbReference type="GO" id="GO:0005634">
    <property type="term" value="C:nucleus"/>
    <property type="evidence" value="ECO:0007669"/>
    <property type="project" value="TreeGrafter"/>
</dbReference>
<evidence type="ECO:0000313" key="2">
    <source>
        <dbReference type="EMBL" id="CAF3704607.1"/>
    </source>
</evidence>
<name>A0A814BFK1_9BILA</name>
<sequence>MALLDNDGINLLQALLTTNSISSITPLSGALGIPADRIYFICQRYPQIFFRLNAEPEDRIACILDLSTCTFYSKRGPGCQKQNCSYLHLCSSVILPNRRCRITNCPLSHDLYTEHNRRILSERGLDNLPQNVIIMLILSSADPNKTFMICHRKPKPCQDQDCFKLHFCYFYLLNPTSCKFDNCRAGHQLTSQRNADYLDKRGLKYINAQDVLQLFRAVDDQKKRSHSMNNADDEYQQQQQPYAQLVTVAALGANTYQQLLKFFFHILFGRMEELYEIIKHLLSTKNSIDDIDKISDSIQIDKDEITKMITHDEYKDYFQLLHQNTQKNPNSSLKIALTLDLFTCTHYAIDCKKNDCPFLHLCPYNVRPQHEKCTNKSCPFEHDIKKSEHNKTIIKRRHLAKFPAELLQAIVRASNDPERSFWVCQDYGRKGGCPKRHNCDKLHYCFFGLTDQCTKSHNQCDHSLNPDCMNYLRRKQMHNSDETDILDAFRKVAKQRNLKYLSTLAQQSHTSGTATAISNKSAFSISSQEATTNRNESFVVRPTATNFQRKPKPSAQNNVPSNNRMERFLSETEPPQSPLDNEIEVETDEDNCIESLYTPADYDKIEKKLSAELNCPCKVCLVKKVSNKTKQIHFELALSQQTDEKASKLNVTTTYCPIEKSSDILDYIRWQNPCQTPKFNSVLLYLNIQDAHDRAKQQNNDQFCLLRGRVLDATKCEKIKDQLKVTDPKSIIFEELWLYKFDF</sequence>
<comment type="caution">
    <text evidence="1">The sequence shown here is derived from an EMBL/GenBank/DDBJ whole genome shotgun (WGS) entry which is preliminary data.</text>
</comment>
<organism evidence="1 3">
    <name type="scientific">Didymodactylos carnosus</name>
    <dbReference type="NCBI Taxonomy" id="1234261"/>
    <lineage>
        <taxon>Eukaryota</taxon>
        <taxon>Metazoa</taxon>
        <taxon>Spiralia</taxon>
        <taxon>Gnathifera</taxon>
        <taxon>Rotifera</taxon>
        <taxon>Eurotatoria</taxon>
        <taxon>Bdelloidea</taxon>
        <taxon>Philodinida</taxon>
        <taxon>Philodinidae</taxon>
        <taxon>Didymodactylos</taxon>
    </lineage>
</organism>
<dbReference type="GO" id="GO:0003950">
    <property type="term" value="F:NAD+ poly-ADP-ribosyltransferase activity"/>
    <property type="evidence" value="ECO:0007669"/>
    <property type="project" value="TreeGrafter"/>
</dbReference>
<dbReference type="InterPro" id="IPR051712">
    <property type="entry name" value="ARTD-AVP"/>
</dbReference>
<reference evidence="1" key="1">
    <citation type="submission" date="2021-02" db="EMBL/GenBank/DDBJ databases">
        <authorList>
            <person name="Nowell W R."/>
        </authorList>
    </citation>
    <scope>NUCLEOTIDE SEQUENCE</scope>
</reference>
<accession>A0A814BFK1</accession>
<dbReference type="GO" id="GO:1990404">
    <property type="term" value="F:NAD+-protein mono-ADP-ribosyltransferase activity"/>
    <property type="evidence" value="ECO:0007669"/>
    <property type="project" value="TreeGrafter"/>
</dbReference>
<keyword evidence="3" id="KW-1185">Reference proteome</keyword>
<evidence type="ECO:0000313" key="1">
    <source>
        <dbReference type="EMBL" id="CAF0925994.1"/>
    </source>
</evidence>
<dbReference type="PANTHER" id="PTHR45740:SF4">
    <property type="entry name" value="PROTEIN MONO-ADP-RIBOSYLTRANSFERASE PARP11"/>
    <property type="match status" value="1"/>
</dbReference>
<dbReference type="OrthoDB" id="10014213at2759"/>
<dbReference type="EMBL" id="CAJNOQ010001895">
    <property type="protein sequence ID" value="CAF0925994.1"/>
    <property type="molecule type" value="Genomic_DNA"/>
</dbReference>
<dbReference type="Proteomes" id="UP000663829">
    <property type="component" value="Unassembled WGS sequence"/>
</dbReference>
<gene>
    <name evidence="1" type="ORF">GPM918_LOCUS9920</name>
    <name evidence="2" type="ORF">SRO942_LOCUS9921</name>
</gene>
<protein>
    <submittedName>
        <fullName evidence="1">Uncharacterized protein</fullName>
    </submittedName>
</protein>
<dbReference type="Proteomes" id="UP000681722">
    <property type="component" value="Unassembled WGS sequence"/>
</dbReference>
<dbReference type="PANTHER" id="PTHR45740">
    <property type="entry name" value="POLY [ADP-RIBOSE] POLYMERASE"/>
    <property type="match status" value="1"/>
</dbReference>